<dbReference type="EMBL" id="VLLG01000006">
    <property type="protein sequence ID" value="TWI82537.1"/>
    <property type="molecule type" value="Genomic_DNA"/>
</dbReference>
<sequence>MRNPIIILLCAGLLLTTACQPSFEPISYGKDACASCKMTIVDRRFSAELLTAKGRVYKFDDILCMQQYMDGMQKQDEQVQLFVADYLDNGEAMLDARKAVFLRHELFASPMNGNCAAFASRALAQQYRDSLHTDFQHWNTLRQ</sequence>
<accession>A0A562SMK7</accession>
<dbReference type="PANTHER" id="PTHR41247">
    <property type="entry name" value="HTH-TYPE TRANSCRIPTIONAL REPRESSOR YCNK"/>
    <property type="match status" value="1"/>
</dbReference>
<dbReference type="InterPro" id="IPR008719">
    <property type="entry name" value="N2O_reductase_NosL"/>
</dbReference>
<keyword evidence="2" id="KW-1185">Reference proteome</keyword>
<dbReference type="Proteomes" id="UP000316778">
    <property type="component" value="Unassembled WGS sequence"/>
</dbReference>
<evidence type="ECO:0000313" key="1">
    <source>
        <dbReference type="EMBL" id="TWI82537.1"/>
    </source>
</evidence>
<comment type="caution">
    <text evidence="1">The sequence shown here is derived from an EMBL/GenBank/DDBJ whole genome shotgun (WGS) entry which is preliminary data.</text>
</comment>
<proteinExistence type="predicted"/>
<gene>
    <name evidence="1" type="ORF">LX66_5111</name>
</gene>
<dbReference type="RefSeq" id="WP_158642762.1">
    <property type="nucleotide sequence ID" value="NZ_BAAAFY010000006.1"/>
</dbReference>
<dbReference type="OrthoDB" id="9792749at2"/>
<protein>
    <submittedName>
        <fullName evidence="1">Copper chaperone NosL</fullName>
    </submittedName>
</protein>
<dbReference type="PANTHER" id="PTHR41247:SF1">
    <property type="entry name" value="HTH-TYPE TRANSCRIPTIONAL REPRESSOR YCNK"/>
    <property type="match status" value="1"/>
</dbReference>
<dbReference type="PROSITE" id="PS51257">
    <property type="entry name" value="PROKAR_LIPOPROTEIN"/>
    <property type="match status" value="1"/>
</dbReference>
<dbReference type="SUPFAM" id="SSF160387">
    <property type="entry name" value="NosL/MerB-like"/>
    <property type="match status" value="1"/>
</dbReference>
<evidence type="ECO:0000313" key="2">
    <source>
        <dbReference type="Proteomes" id="UP000316778"/>
    </source>
</evidence>
<name>A0A562SMK7_CHIJA</name>
<dbReference type="Pfam" id="PF05573">
    <property type="entry name" value="NosL"/>
    <property type="match status" value="1"/>
</dbReference>
<dbReference type="AlphaFoldDB" id="A0A562SMK7"/>
<organism evidence="1 2">
    <name type="scientific">Chitinophaga japonensis</name>
    <name type="common">Flexibacter japonensis</name>
    <dbReference type="NCBI Taxonomy" id="104662"/>
    <lineage>
        <taxon>Bacteria</taxon>
        <taxon>Pseudomonadati</taxon>
        <taxon>Bacteroidota</taxon>
        <taxon>Chitinophagia</taxon>
        <taxon>Chitinophagales</taxon>
        <taxon>Chitinophagaceae</taxon>
        <taxon>Chitinophaga</taxon>
    </lineage>
</organism>
<reference evidence="1 2" key="1">
    <citation type="journal article" date="2013" name="Stand. Genomic Sci.">
        <title>Genomic Encyclopedia of Type Strains, Phase I: The one thousand microbial genomes (KMG-I) project.</title>
        <authorList>
            <person name="Kyrpides N.C."/>
            <person name="Woyke T."/>
            <person name="Eisen J.A."/>
            <person name="Garrity G."/>
            <person name="Lilburn T.G."/>
            <person name="Beck B.J."/>
            <person name="Whitman W.B."/>
            <person name="Hugenholtz P."/>
            <person name="Klenk H.P."/>
        </authorList>
    </citation>
    <scope>NUCLEOTIDE SEQUENCE [LARGE SCALE GENOMIC DNA]</scope>
    <source>
        <strain evidence="1 2">DSM 13484</strain>
    </source>
</reference>